<reference evidence="6 7" key="1">
    <citation type="submission" date="2014-09" db="EMBL/GenBank/DDBJ databases">
        <title>Genome sequencing and annotation of Bacillus Okhensis strain Kh10-101T.</title>
        <authorList>
            <person name="Prakash J.S."/>
        </authorList>
    </citation>
    <scope>NUCLEOTIDE SEQUENCE [LARGE SCALE GENOMIC DNA]</scope>
    <source>
        <strain evidence="7">Kh10-101T</strain>
    </source>
</reference>
<evidence type="ECO:0000256" key="5">
    <source>
        <dbReference type="ARBA" id="ARBA00024029"/>
    </source>
</evidence>
<dbReference type="GO" id="GO:0009231">
    <property type="term" value="P:riboflavin biosynthetic process"/>
    <property type="evidence" value="ECO:0007669"/>
    <property type="project" value="TreeGrafter"/>
</dbReference>
<dbReference type="GO" id="GO:0016811">
    <property type="term" value="F:hydrolase activity, acting on carbon-nitrogen (but not peptide) bonds, in linear amides"/>
    <property type="evidence" value="ECO:0007669"/>
    <property type="project" value="TreeGrafter"/>
</dbReference>
<gene>
    <name evidence="6" type="ORF">LQ50_05485</name>
</gene>
<comment type="cofactor">
    <cofactor evidence="1">
        <name>Zn(2+)</name>
        <dbReference type="ChEBI" id="CHEBI:29105"/>
    </cofactor>
</comment>
<dbReference type="PANTHER" id="PTHR35005:SF1">
    <property type="entry name" value="2-AMINO-5-FORMYLAMINO-6-RIBOSYLAMINOPYRIMIDIN-4(3H)-ONE 5'-MONOPHOSPHATE DEFORMYLASE"/>
    <property type="match status" value="1"/>
</dbReference>
<dbReference type="Gene3D" id="3.40.50.10310">
    <property type="entry name" value="Creatininase"/>
    <property type="match status" value="1"/>
</dbReference>
<evidence type="ECO:0000256" key="2">
    <source>
        <dbReference type="ARBA" id="ARBA00022723"/>
    </source>
</evidence>
<dbReference type="SUPFAM" id="SSF102215">
    <property type="entry name" value="Creatininase"/>
    <property type="match status" value="1"/>
</dbReference>
<proteinExistence type="inferred from homology"/>
<keyword evidence="4" id="KW-0862">Zinc</keyword>
<evidence type="ECO:0000313" key="7">
    <source>
        <dbReference type="Proteomes" id="UP000030832"/>
    </source>
</evidence>
<dbReference type="PANTHER" id="PTHR35005">
    <property type="entry name" value="3-DEHYDRO-SCYLLO-INOSOSE HYDROLASE"/>
    <property type="match status" value="1"/>
</dbReference>
<organism evidence="6 7">
    <name type="scientific">Halalkalibacter okhensis</name>
    <dbReference type="NCBI Taxonomy" id="333138"/>
    <lineage>
        <taxon>Bacteria</taxon>
        <taxon>Bacillati</taxon>
        <taxon>Bacillota</taxon>
        <taxon>Bacilli</taxon>
        <taxon>Bacillales</taxon>
        <taxon>Bacillaceae</taxon>
        <taxon>Halalkalibacter</taxon>
    </lineage>
</organism>
<dbReference type="GO" id="GO:0046872">
    <property type="term" value="F:metal ion binding"/>
    <property type="evidence" value="ECO:0007669"/>
    <property type="project" value="UniProtKB-KW"/>
</dbReference>
<dbReference type="Proteomes" id="UP000030832">
    <property type="component" value="Unassembled WGS sequence"/>
</dbReference>
<keyword evidence="3" id="KW-0378">Hydrolase</keyword>
<evidence type="ECO:0000313" key="6">
    <source>
        <dbReference type="EMBL" id="KHF41211.1"/>
    </source>
</evidence>
<evidence type="ECO:0000256" key="3">
    <source>
        <dbReference type="ARBA" id="ARBA00022801"/>
    </source>
</evidence>
<name>A0A0B0INF4_9BACI</name>
<comment type="similarity">
    <text evidence="5">Belongs to the creatininase superfamily.</text>
</comment>
<evidence type="ECO:0000256" key="4">
    <source>
        <dbReference type="ARBA" id="ARBA00022833"/>
    </source>
</evidence>
<dbReference type="InterPro" id="IPR003785">
    <property type="entry name" value="Creatininase/forma_Hydrolase"/>
</dbReference>
<keyword evidence="2" id="KW-0479">Metal-binding</keyword>
<keyword evidence="7" id="KW-1185">Reference proteome</keyword>
<dbReference type="InterPro" id="IPR024087">
    <property type="entry name" value="Creatininase-like_sf"/>
</dbReference>
<dbReference type="EMBL" id="JRJU01000004">
    <property type="protein sequence ID" value="KHF41211.1"/>
    <property type="molecule type" value="Genomic_DNA"/>
</dbReference>
<dbReference type="Pfam" id="PF02633">
    <property type="entry name" value="Creatininase"/>
    <property type="match status" value="1"/>
</dbReference>
<dbReference type="RefSeq" id="WP_034626754.1">
    <property type="nucleotide sequence ID" value="NZ_JRJU01000004.1"/>
</dbReference>
<dbReference type="AlphaFoldDB" id="A0A0B0INF4"/>
<dbReference type="STRING" id="333138.LQ50_05485"/>
<dbReference type="eggNOG" id="COG1402">
    <property type="taxonomic scope" value="Bacteria"/>
</dbReference>
<sequence length="270" mass="30042">MNRYKSKAWQELFLPRLSKREIGELEKENGLIVLPIGAVEQHGPHLPVYTDTLIAEGILAASFNQLAIENNVWMLPPLAYGKSTEHLGHPGTITLSATTLQQVIIDIGKSVQVSGFRRIVLFNTHGGNIDLLNMIARELRIETGMMVFRMNAMDFKSQLTELFSEKELTDGIHGGDVETSLVLALEKDWVDMDYAPTEFYNSDVLDIKGGPFAAWVIDDLSETGISGDAKAATVEKGEEILIKLSKKIAETLTELSCFEMEQFQKKTVVK</sequence>
<accession>A0A0B0INF4</accession>
<protein>
    <submittedName>
        <fullName evidence="6">Creatininase</fullName>
    </submittedName>
</protein>
<comment type="caution">
    <text evidence="6">The sequence shown here is derived from an EMBL/GenBank/DDBJ whole genome shotgun (WGS) entry which is preliminary data.</text>
</comment>
<evidence type="ECO:0000256" key="1">
    <source>
        <dbReference type="ARBA" id="ARBA00001947"/>
    </source>
</evidence>
<dbReference type="OrthoDB" id="9801445at2"/>